<accession>A0A7J4IUE2</accession>
<name>A0A7J4IUE2_9ARCH</name>
<evidence type="ECO:0000313" key="3">
    <source>
        <dbReference type="Proteomes" id="UP000577419"/>
    </source>
</evidence>
<dbReference type="AlphaFoldDB" id="A0A7J4IUE2"/>
<dbReference type="EMBL" id="DUFG01000006">
    <property type="protein sequence ID" value="HIH07959.1"/>
    <property type="molecule type" value="Genomic_DNA"/>
</dbReference>
<dbReference type="Proteomes" id="UP000577419">
    <property type="component" value="Unassembled WGS sequence"/>
</dbReference>
<proteinExistence type="predicted"/>
<organism evidence="1 3">
    <name type="scientific">Candidatus Iainarchaeum sp</name>
    <dbReference type="NCBI Taxonomy" id="3101447"/>
    <lineage>
        <taxon>Archaea</taxon>
        <taxon>Candidatus Iainarchaeota</taxon>
        <taxon>Candidatus Iainarchaeia</taxon>
        <taxon>Candidatus Iainarchaeales</taxon>
        <taxon>Candidatus Iainarchaeaceae</taxon>
        <taxon>Candidatus Iainarchaeum</taxon>
    </lineage>
</organism>
<evidence type="ECO:0000313" key="2">
    <source>
        <dbReference type="EMBL" id="MBS3059768.1"/>
    </source>
</evidence>
<reference evidence="2" key="3">
    <citation type="submission" date="2021-05" db="EMBL/GenBank/DDBJ databases">
        <title>Protein family content uncovers lineage relationships and bacterial pathway maintenance mechanisms in DPANN archaea.</title>
        <authorList>
            <person name="Castelle C.J."/>
            <person name="Meheust R."/>
            <person name="Jaffe A.L."/>
            <person name="Seitz K."/>
            <person name="Gong X."/>
            <person name="Baker B.J."/>
            <person name="Banfield J.F."/>
        </authorList>
    </citation>
    <scope>NUCLEOTIDE SEQUENCE</scope>
    <source>
        <strain evidence="2">RIFCSPHIGHO2_01_FULL_GW2011_AR10_43_9</strain>
    </source>
</reference>
<reference evidence="3" key="1">
    <citation type="journal article" date="2020" name="bioRxiv">
        <title>A rank-normalized archaeal taxonomy based on genome phylogeny resolves widespread incomplete and uneven classifications.</title>
        <authorList>
            <person name="Rinke C."/>
            <person name="Chuvochina M."/>
            <person name="Mussig A.J."/>
            <person name="Chaumeil P.-A."/>
            <person name="Waite D.W."/>
            <person name="Whitman W.B."/>
            <person name="Parks D.H."/>
            <person name="Hugenholtz P."/>
        </authorList>
    </citation>
    <scope>NUCLEOTIDE SEQUENCE [LARGE SCALE GENOMIC DNA]</scope>
</reference>
<dbReference type="EMBL" id="JAGVWF010000077">
    <property type="protein sequence ID" value="MBS3059768.1"/>
    <property type="molecule type" value="Genomic_DNA"/>
</dbReference>
<gene>
    <name evidence="1" type="ORF">HA237_01165</name>
    <name evidence="2" type="ORF">J4224_05095</name>
</gene>
<protein>
    <submittedName>
        <fullName evidence="1">Uncharacterized protein</fullName>
    </submittedName>
</protein>
<comment type="caution">
    <text evidence="1">The sequence shown here is derived from an EMBL/GenBank/DDBJ whole genome shotgun (WGS) entry which is preliminary data.</text>
</comment>
<evidence type="ECO:0000313" key="1">
    <source>
        <dbReference type="EMBL" id="HIH07959.1"/>
    </source>
</evidence>
<reference evidence="2" key="2">
    <citation type="submission" date="2021-03" db="EMBL/GenBank/DDBJ databases">
        <authorList>
            <person name="Jaffe A."/>
        </authorList>
    </citation>
    <scope>NUCLEOTIDE SEQUENCE</scope>
    <source>
        <strain evidence="2">RIFCSPHIGHO2_01_FULL_GW2011_AR10_43_9</strain>
    </source>
</reference>
<dbReference type="Proteomes" id="UP000683213">
    <property type="component" value="Unassembled WGS sequence"/>
</dbReference>
<sequence length="60" mass="6910">MAEATLKQIYSKLNEIDQKVNSLLVKEEKPTKSELKAIRAGKKQFAQGTFRSWDEIKKTI</sequence>